<gene>
    <name evidence="1" type="ORF">SAMN05216258_105250</name>
</gene>
<evidence type="ECO:0000313" key="1">
    <source>
        <dbReference type="EMBL" id="SFI24836.1"/>
    </source>
</evidence>
<dbReference type="Proteomes" id="UP000199377">
    <property type="component" value="Unassembled WGS sequence"/>
</dbReference>
<protein>
    <recommendedName>
        <fullName evidence="3">Antibiotic biosynthesis monooxygenase</fullName>
    </recommendedName>
</protein>
<dbReference type="InterPro" id="IPR011008">
    <property type="entry name" value="Dimeric_a/b-barrel"/>
</dbReference>
<sequence length="153" mass="16422">MPLDLTPAFASPQDASADASFGLDAALDAAFEDALFEDAAPRPGLVRLDRFTLPEASRAEFLRRVGFIHRLLRTRPGFLRDLAVERPLPDGRLALATLVEWETPEDAAAAAPVVKAALEGAGLDLHADLARLEVQGEKADWQAVELSAEPPAD</sequence>
<dbReference type="EMBL" id="FOQH01000005">
    <property type="protein sequence ID" value="SFI24836.1"/>
    <property type="molecule type" value="Genomic_DNA"/>
</dbReference>
<dbReference type="Gene3D" id="3.30.70.100">
    <property type="match status" value="1"/>
</dbReference>
<dbReference type="SUPFAM" id="SSF54909">
    <property type="entry name" value="Dimeric alpha+beta barrel"/>
    <property type="match status" value="1"/>
</dbReference>
<keyword evidence="2" id="KW-1185">Reference proteome</keyword>
<dbReference type="RefSeq" id="WP_092860080.1">
    <property type="nucleotide sequence ID" value="NZ_FOQH01000005.1"/>
</dbReference>
<evidence type="ECO:0000313" key="2">
    <source>
        <dbReference type="Proteomes" id="UP000199377"/>
    </source>
</evidence>
<proteinExistence type="predicted"/>
<name>A0A1I3GN47_9RHOB</name>
<organism evidence="1 2">
    <name type="scientific">Albimonas pacifica</name>
    <dbReference type="NCBI Taxonomy" id="1114924"/>
    <lineage>
        <taxon>Bacteria</taxon>
        <taxon>Pseudomonadati</taxon>
        <taxon>Pseudomonadota</taxon>
        <taxon>Alphaproteobacteria</taxon>
        <taxon>Rhodobacterales</taxon>
        <taxon>Paracoccaceae</taxon>
        <taxon>Albimonas</taxon>
    </lineage>
</organism>
<dbReference type="OrthoDB" id="4476670at2"/>
<reference evidence="1 2" key="1">
    <citation type="submission" date="2016-10" db="EMBL/GenBank/DDBJ databases">
        <authorList>
            <person name="de Groot N.N."/>
        </authorList>
    </citation>
    <scope>NUCLEOTIDE SEQUENCE [LARGE SCALE GENOMIC DNA]</scope>
    <source>
        <strain evidence="1 2">CGMCC 1.11030</strain>
    </source>
</reference>
<evidence type="ECO:0008006" key="3">
    <source>
        <dbReference type="Google" id="ProtNLM"/>
    </source>
</evidence>
<dbReference type="AlphaFoldDB" id="A0A1I3GN47"/>
<accession>A0A1I3GN47</accession>